<feature type="region of interest" description="Disordered" evidence="1">
    <location>
        <begin position="1"/>
        <end position="24"/>
    </location>
</feature>
<organism evidence="2 3">
    <name type="scientific">Leptomonas seymouri</name>
    <dbReference type="NCBI Taxonomy" id="5684"/>
    <lineage>
        <taxon>Eukaryota</taxon>
        <taxon>Discoba</taxon>
        <taxon>Euglenozoa</taxon>
        <taxon>Kinetoplastea</taxon>
        <taxon>Metakinetoplastina</taxon>
        <taxon>Trypanosomatida</taxon>
        <taxon>Trypanosomatidae</taxon>
        <taxon>Leishmaniinae</taxon>
        <taxon>Leptomonas</taxon>
    </lineage>
</organism>
<feature type="region of interest" description="Disordered" evidence="1">
    <location>
        <begin position="187"/>
        <end position="689"/>
    </location>
</feature>
<proteinExistence type="predicted"/>
<feature type="compositionally biased region" description="Basic and acidic residues" evidence="1">
    <location>
        <begin position="530"/>
        <end position="545"/>
    </location>
</feature>
<dbReference type="AlphaFoldDB" id="A0A0N1ILP3"/>
<comment type="caution">
    <text evidence="2">The sequence shown here is derived from an EMBL/GenBank/DDBJ whole genome shotgun (WGS) entry which is preliminary data.</text>
</comment>
<evidence type="ECO:0000256" key="1">
    <source>
        <dbReference type="SAM" id="MobiDB-lite"/>
    </source>
</evidence>
<feature type="compositionally biased region" description="Low complexity" evidence="1">
    <location>
        <begin position="323"/>
        <end position="332"/>
    </location>
</feature>
<feature type="compositionally biased region" description="Polar residues" evidence="1">
    <location>
        <begin position="593"/>
        <end position="603"/>
    </location>
</feature>
<dbReference type="EMBL" id="LJSK01000062">
    <property type="protein sequence ID" value="KPI88084.1"/>
    <property type="molecule type" value="Genomic_DNA"/>
</dbReference>
<dbReference type="PANTHER" id="PTHR35615:SF8">
    <property type="entry name" value="TRANSMEMBRANE PROTEIN"/>
    <property type="match status" value="1"/>
</dbReference>
<dbReference type="OrthoDB" id="277748at2759"/>
<reference evidence="2 3" key="1">
    <citation type="journal article" date="2015" name="PLoS Pathog.">
        <title>Leptomonas seymouri: Adaptations to the Dixenous Life Cycle Analyzed by Genome Sequencing, Transcriptome Profiling and Co-infection with Leishmania donovani.</title>
        <authorList>
            <person name="Kraeva N."/>
            <person name="Butenko A."/>
            <person name="Hlavacova J."/>
            <person name="Kostygov A."/>
            <person name="Myskova J."/>
            <person name="Grybchuk D."/>
            <person name="Lestinova T."/>
            <person name="Votypka J."/>
            <person name="Volf P."/>
            <person name="Opperdoes F."/>
            <person name="Flegontov P."/>
            <person name="Lukes J."/>
            <person name="Yurchenko V."/>
        </authorList>
    </citation>
    <scope>NUCLEOTIDE SEQUENCE [LARGE SCALE GENOMIC DNA]</scope>
    <source>
        <strain evidence="2 3">ATCC 30220</strain>
    </source>
</reference>
<feature type="compositionally biased region" description="Basic and acidic residues" evidence="1">
    <location>
        <begin position="432"/>
        <end position="522"/>
    </location>
</feature>
<feature type="compositionally biased region" description="Basic and acidic residues" evidence="1">
    <location>
        <begin position="213"/>
        <end position="223"/>
    </location>
</feature>
<feature type="compositionally biased region" description="Basic and acidic residues" evidence="1">
    <location>
        <begin position="284"/>
        <end position="294"/>
    </location>
</feature>
<sequence length="1047" mass="113031">MYQQGNPYNNDGATKISRGAGPTQNGMNMNGGGYGNGAAMGSGYGAGSFGPGGFGAGGYGGVGGYGDGNMYGGGSAYGAMPGVGVGQNNMYGNASLYDGGGGMGSMMGDMNENIIVTKLFSSRRDLDRVASAADFSRRFDSNWGSYRSSGADGFGNGAADAGSLMNLGESRSLGSVVERGIGAAGMGPDGDAAIASSAKEEDHSTRNGAATKAPREAPAKKPEAAPAKQPAKSPATVEKAPQSAPAKKPVEAKQTSASAPPAAVTKPAGAIPQTTSSAMPTKDPPIRAVKEEKSAPLAQPPVKSMAAREVVPNNAKQREAPPLDDIPLLADDVLPKKKATTAADVKKSPTPREVSTPQPQNARTAADPVKAPARPMRPRSRPASRAQSRMTSMSVIEFPEAEEMKDEMLADGLADPEKEAALAAAREAQMQQREEAARQARQERAKQRQLEEEQQKLRNEEARRVRTAKAEEERRKRELVAKMDEEKRKETAAALAARERQREEEKALFEEKRRAEEEKEAARAAAAIAERQRQLEKEPTPEKPSRPVSRPRSRRPASRLGSGLRGAIPEQPPDVEGDQIKDTLADDSLGKPMSTSARNSAANDNGVAGPNHTSRRLGDLQQQQQSPQQIQQRLETPGERTSRRPSPASPQSGGSSNVPVSGRDGGSTPQQQQQEQQQQPTPTTQKQRNMVKTFVLVEAVRRSNRAVQHTPESITYHGQTINVTELKVREEDNFNYNSTVVHDVREATCRGYNAAVLSMDTANTAGRFESPVWSILNRVVRTLLKENSNEAGVLRENFELACALGYLYRDKVKDLFAQEGESQFTKVAVNPSPIYGPRLTNLKYEAVTDPLRFEEQLSTTLSQSSQDPIVTSLTEGVVAAFVLVKQSRETDGKPDIYLSSLIVASSGDDPTPYQSAISHTRDEYATVFHLVLGGPSCTCFMLNVADDDTVRKSGDASQQPIPESIDTALALLSQMASLQNYDLRSGSVKRFIKYVERSHGNAKQRLAKEQDESQRRKVERYLKEQERLLGDAYSLLRDANIQVEGEL</sequence>
<feature type="compositionally biased region" description="Low complexity" evidence="1">
    <location>
        <begin position="621"/>
        <end position="632"/>
    </location>
</feature>
<feature type="compositionally biased region" description="Polar residues" evidence="1">
    <location>
        <begin position="1"/>
        <end position="12"/>
    </location>
</feature>
<feature type="compositionally biased region" description="Low complexity" evidence="1">
    <location>
        <begin position="644"/>
        <end position="656"/>
    </location>
</feature>
<feature type="compositionally biased region" description="Low complexity" evidence="1">
    <location>
        <begin position="421"/>
        <end position="431"/>
    </location>
</feature>
<dbReference type="OMA" id="CFMLNIA"/>
<gene>
    <name evidence="2" type="ORF">ABL78_2814</name>
</gene>
<protein>
    <submittedName>
        <fullName evidence="2">Uncharacterized protein</fullName>
    </submittedName>
</protein>
<name>A0A0N1ILP3_LEPSE</name>
<feature type="compositionally biased region" description="Polar residues" evidence="1">
    <location>
        <begin position="353"/>
        <end position="363"/>
    </location>
</feature>
<accession>A0A0N1ILP3</accession>
<feature type="compositionally biased region" description="Low complexity" evidence="1">
    <location>
        <begin position="668"/>
        <end position="687"/>
    </location>
</feature>
<dbReference type="Proteomes" id="UP000038009">
    <property type="component" value="Unassembled WGS sequence"/>
</dbReference>
<dbReference type="SUPFAM" id="SSF52540">
    <property type="entry name" value="P-loop containing nucleoside triphosphate hydrolases"/>
    <property type="match status" value="1"/>
</dbReference>
<keyword evidence="3" id="KW-1185">Reference proteome</keyword>
<dbReference type="VEuPathDB" id="TriTrypDB:Lsey_0062_0020"/>
<feature type="compositionally biased region" description="Low complexity" evidence="1">
    <location>
        <begin position="224"/>
        <end position="235"/>
    </location>
</feature>
<evidence type="ECO:0000313" key="2">
    <source>
        <dbReference type="EMBL" id="KPI88084.1"/>
    </source>
</evidence>
<evidence type="ECO:0000313" key="3">
    <source>
        <dbReference type="Proteomes" id="UP000038009"/>
    </source>
</evidence>
<dbReference type="InterPro" id="IPR027417">
    <property type="entry name" value="P-loop_NTPase"/>
</dbReference>
<dbReference type="PANTHER" id="PTHR35615">
    <property type="entry name" value="PRESENT IN THE OUTER MITOCHONDRIAL MEMBRANE PROTEOME 22-RELATED"/>
    <property type="match status" value="1"/>
</dbReference>